<keyword evidence="2" id="KW-0812">Transmembrane</keyword>
<dbReference type="eggNOG" id="ENOG5032ZK1">
    <property type="taxonomic scope" value="Bacteria"/>
</dbReference>
<feature type="region of interest" description="Disordered" evidence="1">
    <location>
        <begin position="81"/>
        <end position="101"/>
    </location>
</feature>
<keyword evidence="4" id="KW-1185">Reference proteome</keyword>
<dbReference type="EMBL" id="CP000885">
    <property type="protein sequence ID" value="ABX40750.1"/>
    <property type="molecule type" value="Genomic_DNA"/>
</dbReference>
<dbReference type="Pfam" id="PF22564">
    <property type="entry name" value="HAAS"/>
    <property type="match status" value="1"/>
</dbReference>
<evidence type="ECO:0000313" key="3">
    <source>
        <dbReference type="EMBL" id="ABX40750.1"/>
    </source>
</evidence>
<dbReference type="Proteomes" id="UP000000370">
    <property type="component" value="Chromosome"/>
</dbReference>
<dbReference type="STRING" id="357809.Cphy_0363"/>
<accession>A9KSV6</accession>
<gene>
    <name evidence="3" type="ordered locus">Cphy_0363</name>
</gene>
<evidence type="ECO:0000256" key="1">
    <source>
        <dbReference type="SAM" id="MobiDB-lite"/>
    </source>
</evidence>
<dbReference type="AlphaFoldDB" id="A9KSV6"/>
<organism evidence="3 4">
    <name type="scientific">Lachnoclostridium phytofermentans (strain ATCC 700394 / DSM 18823 / ISDg)</name>
    <name type="common">Clostridium phytofermentans</name>
    <dbReference type="NCBI Taxonomy" id="357809"/>
    <lineage>
        <taxon>Bacteria</taxon>
        <taxon>Bacillati</taxon>
        <taxon>Bacillota</taxon>
        <taxon>Clostridia</taxon>
        <taxon>Lachnospirales</taxon>
        <taxon>Lachnospiraceae</taxon>
    </lineage>
</organism>
<name>A9KSV6_LACP7</name>
<dbReference type="KEGG" id="cpy:Cphy_0363"/>
<protein>
    <recommendedName>
        <fullName evidence="5">DUF1700 domain-containing protein</fullName>
    </recommendedName>
</protein>
<dbReference type="OrthoDB" id="1779993at2"/>
<dbReference type="HOGENOM" id="CLU_111554_0_0_9"/>
<proteinExistence type="predicted"/>
<evidence type="ECO:0008006" key="5">
    <source>
        <dbReference type="Google" id="ProtNLM"/>
    </source>
</evidence>
<dbReference type="RefSeq" id="WP_012198393.1">
    <property type="nucleotide sequence ID" value="NC_010001.1"/>
</dbReference>
<evidence type="ECO:0000256" key="2">
    <source>
        <dbReference type="SAM" id="Phobius"/>
    </source>
</evidence>
<feature type="transmembrane region" description="Helical" evidence="2">
    <location>
        <begin position="109"/>
        <end position="139"/>
    </location>
</feature>
<evidence type="ECO:0000313" key="4">
    <source>
        <dbReference type="Proteomes" id="UP000000370"/>
    </source>
</evidence>
<reference evidence="4" key="1">
    <citation type="submission" date="2007-11" db="EMBL/GenBank/DDBJ databases">
        <title>Complete genome sequence of Clostridium phytofermentans ISDg.</title>
        <authorList>
            <person name="Leschine S.B."/>
            <person name="Warnick T.A."/>
            <person name="Blanchard J.L."/>
            <person name="Schnell D.J."/>
            <person name="Petit E.L."/>
            <person name="LaTouf W.G."/>
            <person name="Copeland A."/>
            <person name="Lucas S."/>
            <person name="Lapidus A."/>
            <person name="Barry K."/>
            <person name="Glavina del Rio T."/>
            <person name="Dalin E."/>
            <person name="Tice H."/>
            <person name="Pitluck S."/>
            <person name="Kiss H."/>
            <person name="Brettin T."/>
            <person name="Bruce D."/>
            <person name="Detter J.C."/>
            <person name="Han C."/>
            <person name="Kuske C."/>
            <person name="Schmutz J."/>
            <person name="Larimer F."/>
            <person name="Land M."/>
            <person name="Hauser L."/>
            <person name="Kyrpides N."/>
            <person name="Kim E.A."/>
            <person name="Richardson P."/>
        </authorList>
    </citation>
    <scope>NUCLEOTIDE SEQUENCE [LARGE SCALE GENOMIC DNA]</scope>
    <source>
        <strain evidence="4">ATCC 700394 / DSM 18823 / ISDg</strain>
    </source>
</reference>
<keyword evidence="2" id="KW-1133">Transmembrane helix</keyword>
<feature type="transmembrane region" description="Helical" evidence="2">
    <location>
        <begin position="145"/>
        <end position="163"/>
    </location>
</feature>
<keyword evidence="2" id="KW-0472">Membrane</keyword>
<sequence>MTIQEFLNQLRDSLDGELPYNEIVSNINYYRDYMNSKKGEQSEEEITAGLGDPRLIARTIIETYQMNHDNKVHYQSYSYSDGGNYQSTNSSNTNYDRDRDRKKERDHSVFKTIGIQGWLGCLVSLIILFIVLGAVFWIGAIAFKVFIRFVLPIILIVAGISYLSNRFKK</sequence>